<feature type="coiled-coil region" evidence="1">
    <location>
        <begin position="16"/>
        <end position="50"/>
    </location>
</feature>
<evidence type="ECO:0000313" key="3">
    <source>
        <dbReference type="Proteomes" id="UP001162131"/>
    </source>
</evidence>
<gene>
    <name evidence="2" type="ORF">BSTOLATCC_MIC43254</name>
</gene>
<comment type="caution">
    <text evidence="2">The sequence shown here is derived from an EMBL/GenBank/DDBJ whole genome shotgun (WGS) entry which is preliminary data.</text>
</comment>
<organism evidence="2 3">
    <name type="scientific">Blepharisma stoltei</name>
    <dbReference type="NCBI Taxonomy" id="1481888"/>
    <lineage>
        <taxon>Eukaryota</taxon>
        <taxon>Sar</taxon>
        <taxon>Alveolata</taxon>
        <taxon>Ciliophora</taxon>
        <taxon>Postciliodesmatophora</taxon>
        <taxon>Heterotrichea</taxon>
        <taxon>Heterotrichida</taxon>
        <taxon>Blepharismidae</taxon>
        <taxon>Blepharisma</taxon>
    </lineage>
</organism>
<reference evidence="2" key="1">
    <citation type="submission" date="2021-09" db="EMBL/GenBank/DDBJ databases">
        <authorList>
            <consortium name="AG Swart"/>
            <person name="Singh M."/>
            <person name="Singh A."/>
            <person name="Seah K."/>
            <person name="Emmerich C."/>
        </authorList>
    </citation>
    <scope>NUCLEOTIDE SEQUENCE</scope>
    <source>
        <strain evidence="2">ATCC30299</strain>
    </source>
</reference>
<accession>A0AAU9JZR8</accession>
<keyword evidence="3" id="KW-1185">Reference proteome</keyword>
<evidence type="ECO:0000256" key="1">
    <source>
        <dbReference type="SAM" id="Coils"/>
    </source>
</evidence>
<sequence>MLWPNPNRAFEFKLNKAKQAEEIRTAKEQLKRYKKEKEEQEKEQSQLAIAHYLNVEEKYIEELRKRSKTKLNRLKNHVSWAGDNKKSKDLISSSLDDSQKQTDTFRKLTQRHKDVSIQYDTPLNLYKNKATEMYFPSEKSNLNSYLNNEASTNETENTIRLRREGTERLHRKRKNLTPPVILKQISNDMMFVHVINDRSLSIEDKNYHENSQLHVFRDLEFDKGLKKSSERLQKEREYYSMVRQSFPPVPNIKSKMEVLLRSQKPISPKRIKDIKKIKISVLSSICN</sequence>
<keyword evidence="1" id="KW-0175">Coiled coil</keyword>
<proteinExistence type="predicted"/>
<name>A0AAU9JZR8_9CILI</name>
<dbReference type="Proteomes" id="UP001162131">
    <property type="component" value="Unassembled WGS sequence"/>
</dbReference>
<protein>
    <submittedName>
        <fullName evidence="2">Uncharacterized protein</fullName>
    </submittedName>
</protein>
<dbReference type="EMBL" id="CAJZBQ010000043">
    <property type="protein sequence ID" value="CAG9327214.1"/>
    <property type="molecule type" value="Genomic_DNA"/>
</dbReference>
<evidence type="ECO:0000313" key="2">
    <source>
        <dbReference type="EMBL" id="CAG9327214.1"/>
    </source>
</evidence>
<dbReference type="AlphaFoldDB" id="A0AAU9JZR8"/>